<dbReference type="InterPro" id="IPR018333">
    <property type="entry name" value="Squalene_cyclase"/>
</dbReference>
<dbReference type="SUPFAM" id="SSF55060">
    <property type="entry name" value="GHMP Kinase, C-terminal domain"/>
    <property type="match status" value="1"/>
</dbReference>
<dbReference type="Gene3D" id="2.160.20.10">
    <property type="entry name" value="Single-stranded right-handed beta-helix, Pectin lyase-like"/>
    <property type="match status" value="6"/>
</dbReference>
<dbReference type="InterPro" id="IPR032697">
    <property type="entry name" value="SQ_cyclase_N"/>
</dbReference>
<dbReference type="Pfam" id="PF13243">
    <property type="entry name" value="SQHop_cyclase_C"/>
    <property type="match status" value="1"/>
</dbReference>
<keyword evidence="6" id="KW-0067">ATP-binding</keyword>
<evidence type="ECO:0000259" key="12">
    <source>
        <dbReference type="Pfam" id="PF13229"/>
    </source>
</evidence>
<dbReference type="PANTHER" id="PTHR11764:SF20">
    <property type="entry name" value="LANOSTEROL SYNTHASE"/>
    <property type="match status" value="1"/>
</dbReference>
<dbReference type="InterPro" id="IPR004424">
    <property type="entry name" value="IspE"/>
</dbReference>
<dbReference type="Pfam" id="PF13229">
    <property type="entry name" value="Beta_helix"/>
    <property type="match status" value="1"/>
</dbReference>
<dbReference type="OrthoDB" id="21502at2759"/>
<dbReference type="InterPro" id="IPR014721">
    <property type="entry name" value="Ribsml_uS5_D2-typ_fold_subgr"/>
</dbReference>
<dbReference type="InterPro" id="IPR036554">
    <property type="entry name" value="GHMP_kinase_C_sf"/>
</dbReference>
<dbReference type="SUPFAM" id="SSF51126">
    <property type="entry name" value="Pectin lyase-like"/>
    <property type="match status" value="5"/>
</dbReference>
<dbReference type="Pfam" id="PF00288">
    <property type="entry name" value="GHMP_kinases_N"/>
    <property type="match status" value="1"/>
</dbReference>
<dbReference type="InterPro" id="IPR006400">
    <property type="entry name" value="Hopene-cyclase"/>
</dbReference>
<evidence type="ECO:0000256" key="2">
    <source>
        <dbReference type="ARBA" id="ARBA00009755"/>
    </source>
</evidence>
<dbReference type="EMBL" id="CAJNJA010007364">
    <property type="protein sequence ID" value="CAE7223692.1"/>
    <property type="molecule type" value="Genomic_DNA"/>
</dbReference>
<protein>
    <recommendedName>
        <fullName evidence="3">4-(cytidine 5'-diphospho)-2-C-methyl-D-erythritol kinase</fullName>
        <ecNumber evidence="3">2.7.1.148</ecNumber>
    </recommendedName>
    <alternativeName>
        <fullName evidence="8">4-(cytidine-5'-diphospho)-2-C-methyl-D-erythritol kinase</fullName>
    </alternativeName>
</protein>
<feature type="region of interest" description="Disordered" evidence="9">
    <location>
        <begin position="2930"/>
        <end position="2950"/>
    </location>
</feature>
<evidence type="ECO:0000313" key="15">
    <source>
        <dbReference type="EMBL" id="CAE7223692.1"/>
    </source>
</evidence>
<dbReference type="InterPro" id="IPR020568">
    <property type="entry name" value="Ribosomal_Su5_D2-typ_SF"/>
</dbReference>
<dbReference type="PANTHER" id="PTHR11764">
    <property type="entry name" value="TERPENE CYCLASE/MUTASE FAMILY MEMBER"/>
    <property type="match status" value="1"/>
</dbReference>
<feature type="compositionally biased region" description="Basic and acidic residues" evidence="9">
    <location>
        <begin position="2989"/>
        <end position="3002"/>
    </location>
</feature>
<dbReference type="InterPro" id="IPR008930">
    <property type="entry name" value="Terpenoid_cyclase/PrenylTrfase"/>
</dbReference>
<dbReference type="GO" id="GO:0050515">
    <property type="term" value="F:4-(cytidine 5'-diphospho)-2-C-methyl-D-erythritol kinase activity"/>
    <property type="evidence" value="ECO:0007669"/>
    <property type="project" value="UniProtKB-EC"/>
</dbReference>
<proteinExistence type="inferred from homology"/>
<dbReference type="Gene3D" id="1.50.10.20">
    <property type="match status" value="2"/>
</dbReference>
<evidence type="ECO:0000259" key="11">
    <source>
        <dbReference type="Pfam" id="PF08544"/>
    </source>
</evidence>
<dbReference type="HAMAP" id="MF_00061">
    <property type="entry name" value="IspE"/>
    <property type="match status" value="1"/>
</dbReference>
<dbReference type="Gene3D" id="3.30.70.890">
    <property type="entry name" value="GHMP kinase, C-terminal domain"/>
    <property type="match status" value="1"/>
</dbReference>
<keyword evidence="4" id="KW-0677">Repeat</keyword>
<evidence type="ECO:0000259" key="13">
    <source>
        <dbReference type="Pfam" id="PF13243"/>
    </source>
</evidence>
<feature type="region of interest" description="Disordered" evidence="9">
    <location>
        <begin position="2975"/>
        <end position="3012"/>
    </location>
</feature>
<feature type="compositionally biased region" description="Polar residues" evidence="9">
    <location>
        <begin position="2975"/>
        <end position="2988"/>
    </location>
</feature>
<feature type="domain" description="GHMP kinase C-terminal" evidence="11">
    <location>
        <begin position="1208"/>
        <end position="1282"/>
    </location>
</feature>
<evidence type="ECO:0000256" key="5">
    <source>
        <dbReference type="ARBA" id="ARBA00022741"/>
    </source>
</evidence>
<dbReference type="InterPro" id="IPR011050">
    <property type="entry name" value="Pectin_lyase_fold/virulence"/>
</dbReference>
<evidence type="ECO:0000256" key="7">
    <source>
        <dbReference type="ARBA" id="ARBA00023235"/>
    </source>
</evidence>
<feature type="non-terminal residue" evidence="15">
    <location>
        <position position="3548"/>
    </location>
</feature>
<dbReference type="InterPro" id="IPR032696">
    <property type="entry name" value="SQ_cyclase_C"/>
</dbReference>
<dbReference type="GO" id="GO:0016866">
    <property type="term" value="F:intramolecular transferase activity"/>
    <property type="evidence" value="ECO:0007669"/>
    <property type="project" value="InterPro"/>
</dbReference>
<evidence type="ECO:0000256" key="6">
    <source>
        <dbReference type="ARBA" id="ARBA00022840"/>
    </source>
</evidence>
<dbReference type="InterPro" id="IPR012334">
    <property type="entry name" value="Pectin_lyas_fold"/>
</dbReference>
<feature type="domain" description="Squalene cyclase N-terminal" evidence="14">
    <location>
        <begin position="37"/>
        <end position="335"/>
    </location>
</feature>
<feature type="domain" description="GHMP kinase N-terminal" evidence="10">
    <location>
        <begin position="1081"/>
        <end position="1158"/>
    </location>
</feature>
<organism evidence="15 16">
    <name type="scientific">Symbiodinium necroappetens</name>
    <dbReference type="NCBI Taxonomy" id="1628268"/>
    <lineage>
        <taxon>Eukaryota</taxon>
        <taxon>Sar</taxon>
        <taxon>Alveolata</taxon>
        <taxon>Dinophyceae</taxon>
        <taxon>Suessiales</taxon>
        <taxon>Symbiodiniaceae</taxon>
        <taxon>Symbiodinium</taxon>
    </lineage>
</organism>
<dbReference type="GO" id="GO:0005811">
    <property type="term" value="C:lipid droplet"/>
    <property type="evidence" value="ECO:0007669"/>
    <property type="project" value="InterPro"/>
</dbReference>
<dbReference type="SMART" id="SM00710">
    <property type="entry name" value="PbH1"/>
    <property type="match status" value="19"/>
</dbReference>
<feature type="compositionally biased region" description="Gly residues" evidence="9">
    <location>
        <begin position="729"/>
        <end position="743"/>
    </location>
</feature>
<keyword evidence="7" id="KW-0413">Isomerase</keyword>
<comment type="similarity">
    <text evidence="1">Belongs to the GHMP kinase family. IspE subfamily.</text>
</comment>
<comment type="similarity">
    <text evidence="2">Belongs to the terpene cyclase/mutase family.</text>
</comment>
<accession>A0A812K9X9</accession>
<evidence type="ECO:0000313" key="16">
    <source>
        <dbReference type="Proteomes" id="UP000601435"/>
    </source>
</evidence>
<evidence type="ECO:0000259" key="10">
    <source>
        <dbReference type="Pfam" id="PF00288"/>
    </source>
</evidence>
<sequence length="3548" mass="371379">MTTTLSGTEFRHIRNKDAEKQAQTPELIERVSESLGKAVDALFRKQHEDGHWIAEFEGDSILSSEYLLMKVILAQDEAPEASETDLRRFAKLCEHMRIHQRADGTWGQYPGSPPDISATVKAYFALKLFGDDRDAPHMARAREAILGLGGAEKINTFSMFYLACLGQVTWNAVPCIPPEVVFLPRWSPFHLDKVSAWTRTMILPLAICSATRPTRRLPSNRGIGELFVDQANRDRLNQERVPNDPAHWTNIFLTIDSALKKLQDLKITPMRSASLKRAESWLLERLSGDTTDGLGAIFPPMVYIQVAFKALGYERTHPVIQLAEKELDRFFVEKEDHARIQPCFSPVWDTGTALYAITEAGLNVTNDPRIANTCAWLMDREVKINADWHNNLRPEHKNISVGPGGNAAAWAFEYQNDWYPDVDDSAMVLMALKRATIGAGDTPTARRVSRAAERGLRWILAMQNDDGGWAAFDRTTDRPWMECVPFADHNAMQDPSCADITGRTIESLITNGLTPNHESVRKALDYLRNEQRPEGCWWGRWGVNFIYGTWQAVGGLAAAGEDTSQPYLKKTLEWLRSIQNEDGGFGESANSYLDESLMGRGPSTPSQTAWAVITLMNLLGAKDAGVERAIEYLVREQLTEDTPAEYPVHPIDEPAGSWREAEFTGTGFPKVFYIRYHLYRHYFPMMALARYAKLAGGGDRVDGVRGRGVLVDGGRCVRVSGSDGRRRGTPGGVGADGGAGAGGSDRVQPRRRTMRRIGMGVAACAVAMGGCSDRLLRETVFANTGTMVGVSIGQSATTGAYELNAGFARHELFLVPTDKTIAYDESAGTESHASAGAEKTANVIGEIQVGGAGRGPGGRVETYQRLAVGDLAVRSGAAVALMARDASTAAVVTGTRAAFVKRIGELGRELAGSSVSVDGEVMAWGEAREAIAMSLGFGSYATLVNKGNEVALSDFIEVAESAKMKAETLAKELRIPAPPDERVVRLEVRSGDESIVIEGAGAIVERAPGKLNLALAVDRALPDDHAYAGYHPIASWMAPIALADELLLTRLDEGSLSRYAILWHPDAARTSPIDWSITKDLAVRAHLALQETVGRELPVQLKLEKRIPVGGGLGGGSSDAASMLLGLRELFGLEVDDETLSGIAISLGSDVPYFLRGGSCVIENLGEAVSAAPTPDGWAVLVAPGFGCATGRVYGAFDEEPPETFRADDVRALAEAGAAHGADLFNDLEAPAVRVEPRLGELIESLRDATGEPFRVTGSGSTLFAIAPDDLAAHALADEARAVDGDSAVLVVRSARGARAVPAPPVEHARRCAMVRGAIVVLSAGSVASSAGAVFVSSGDLSDQSVHVGHVDANPANPMTGGGFANPNFWELWTFTVDTQSEVTVDVTRLVNEFDAAAAVYIGDATGLPLDSFPSLGQHGALQTFAGGFSDDIDPNPFGPGPYFGDPRIEFTTPELGAPQVYSVFVVNNAGGFLPEGYDYEISVTYVEIPGNGSAALMGLAGLAVLRRRHAGSRDDALDLEGRERAGSLVDDEVVQAHRAVFGAGAEGETVGPGVLRGLRGGGGGGADVELLIAVVGVVADAALGLERGVEAEREKLRVGVELGVDEAGVGGGAPIAPGELKNYGESAMRTQLIWIGIGVSMVCGVSKAGDLTPPPGPVAPTMLTLDTVEPRTPITQADLPLTIADEGSYFLAENVFPTALNQPFMIRIVSDNVTLDLRGFTILGATEVTTSLIGVEVSAGSQGVTIHDGNISGVLNEGVNAEAGAEVTLRGLNLTGCGTGVFLDSGSLVESCRASSCTLSGFLSETGGNTFVNCQAVSNGQSGFAFRDGDSAHGCSAYENGVDGFQGNVHTVLIGCAARLNGRDGFLAGFASTVSGCTSTGNGRRGFSVSACAVTGCVAVSNTDDGFNSFSSGAAYSECHANSNGGGGFGGAGGDSFRGCTAVGNTLSGIDTGGSSTVTGCTARSNGGDGFVLGSGDVTESSSASNNSGHGFNVSGATVSGCSANNNDTSGFRLASVSTLTDCVARQNGFGGLGYGFLVEGSSNMIARCRANNNDDGEFQNNGGGSNRIGTLRTPRETIIEREAGGVLYVRVVAGDRVGRVGETIASIPSVVFDAKKASLRSIVLDVTGVDDAASYRLLPTVVLTCREANRAGISVRVVAGQHLRASASVAGLSGALAIERKTQMLKSVLPLALCLCASTALAGDLNPPPGPVAPTMLALDEIETSIPINQENTPGDADSLFRITNSGRYHLTGNVLVVLAEGGIEIAGSGIEIDLRGYRVQLGASSTAGVFSSLATATDVTIRNGRFIGGGGTAVDLSQVANARVQSVIVEGAGGDGILTGGSGEVVDCEVSNVDGRGVRVSTGRILRTSVASAGPSLPCFELVCCGTITDCAATGSSGDGFVTDSDVVLRGCVATATRNGFVSGSGSCTYTDCNANFCSQTGFSIAEAGIARSCVARNNFGIGFALATGATASGCVARENTLNGFNGTFNCRVTDCGASGNGGDGFAIGESGMLTDCTADGNGNDGISLFGGAVATRCSSRNNSRHGIRLDESNAVECAVSNNTVNGIDASDGCLIRGNSCQGSVVGIFVAGSDSLIDENLIFGYSSRGVLVTGSNNFIARNASTGGITETFDVASGNFFRAPRVSPDTALPWDNIRRLLAGERGVGAPRLDAVLDRAETPAHVARQADPLVHHEPAHALLLVRAPADVALPPPVGEVPEVHEDLPRGVREGAHHVVALGVEREGEVVRVARVHRAEAARQAVEAGVERVVHEVRQARARRRALRQCAAVRREPRQHPRGLLRPPEVEEEPVHALLRRAREEIPDVHPDDHRPTTVRVRVVHDAQATLEPHAARVRRQACQKPPVDRPLQRLELVVGRLDRARAAGALRDRERPVPRRHRLEIERTHAEPLGQLVERAPLFAEDFGEKTHESARRRVSGAGAVPAGNAIPASRCQKIQSDPADETSACALRLSTTREWPDSNSMPDESRDQRARDHPSDSPRTSPVPGAKTMQIRTVLACVACCASVVTAGDLNPPPGPVAPTMKTLDEIEPSTPINADTTPGDADSMFRITQSGRYHLTGNSVAELPGAWLEIASSGVEIDLRGHVVDLGMATTSGIFASVPTARDVTVRNGAFRGGGGTAINLPAVANVTVEDIEIAGAGGSAVLLGHSSAATRCVVNGAQDDGISISGGGTVVGCSVSAVGGFGVRVSTGRIQGCAVGSAGTSPGSDAACFEVACCGTVVDCQALGAPVTGFRAGSDTSIERCMATGVLYGFITGDGGVVRSCSASFCQVDGFATNGPTQFDTCHARTNGNYGFSCFDEATFADCFAEANTFDGFIVRAPASFRGCIARENSGEGFNGHTSSVFESCTSSENTGAGFSAGEGSAFTSCVSRENEDGFVLAADSLADGCLAASNVIDGFRIVSGTVRGSAAHENGNDGIEAGNLSVVRDNTLTENGHHGILVTGFNTAVVGNTLTLNPIRIDGSQCRVIGNSILMGVLDSVEITGTSNLVIRNDWDTFITHPGGSNVVPVAADPATAGANDNI</sequence>
<dbReference type="GO" id="GO:0016104">
    <property type="term" value="P:triterpenoid biosynthetic process"/>
    <property type="evidence" value="ECO:0007669"/>
    <property type="project" value="InterPro"/>
</dbReference>
<comment type="caution">
    <text evidence="15">The sequence shown here is derived from an EMBL/GenBank/DDBJ whole genome shotgun (WGS) entry which is preliminary data.</text>
</comment>
<dbReference type="GO" id="GO:0005524">
    <property type="term" value="F:ATP binding"/>
    <property type="evidence" value="ECO:0007669"/>
    <property type="project" value="UniProtKB-KW"/>
</dbReference>
<dbReference type="Proteomes" id="UP000601435">
    <property type="component" value="Unassembled WGS sequence"/>
</dbReference>
<dbReference type="InterPro" id="IPR006626">
    <property type="entry name" value="PbH1"/>
</dbReference>
<dbReference type="SUPFAM" id="SSF54211">
    <property type="entry name" value="Ribosomal protein S5 domain 2-like"/>
    <property type="match status" value="1"/>
</dbReference>
<dbReference type="Pfam" id="PF08544">
    <property type="entry name" value="GHMP_kinases_C"/>
    <property type="match status" value="1"/>
</dbReference>
<dbReference type="NCBIfam" id="TIGR01507">
    <property type="entry name" value="hopene_cyclase"/>
    <property type="match status" value="1"/>
</dbReference>
<feature type="region of interest" description="Disordered" evidence="9">
    <location>
        <begin position="721"/>
        <end position="747"/>
    </location>
</feature>
<evidence type="ECO:0000256" key="3">
    <source>
        <dbReference type="ARBA" id="ARBA00012052"/>
    </source>
</evidence>
<dbReference type="EC" id="2.7.1.148" evidence="3"/>
<dbReference type="InterPro" id="IPR039448">
    <property type="entry name" value="Beta_helix"/>
</dbReference>
<evidence type="ECO:0000256" key="9">
    <source>
        <dbReference type="SAM" id="MobiDB-lite"/>
    </source>
</evidence>
<reference evidence="15" key="1">
    <citation type="submission" date="2021-02" db="EMBL/GenBank/DDBJ databases">
        <authorList>
            <person name="Dougan E. K."/>
            <person name="Rhodes N."/>
            <person name="Thang M."/>
            <person name="Chan C."/>
        </authorList>
    </citation>
    <scope>NUCLEOTIDE SEQUENCE</scope>
</reference>
<dbReference type="InterPro" id="IPR013750">
    <property type="entry name" value="GHMP_kinase_C_dom"/>
</dbReference>
<feature type="region of interest" description="Disordered" evidence="9">
    <location>
        <begin position="1"/>
        <end position="24"/>
    </location>
</feature>
<dbReference type="Gene3D" id="3.30.230.10">
    <property type="match status" value="1"/>
</dbReference>
<dbReference type="Pfam" id="PF13249">
    <property type="entry name" value="SQHop_cyclase_N"/>
    <property type="match status" value="1"/>
</dbReference>
<feature type="domain" description="Squalene cyclase C-terminal" evidence="13">
    <location>
        <begin position="345"/>
        <end position="692"/>
    </location>
</feature>
<dbReference type="SFLD" id="SFLDG01016">
    <property type="entry name" value="Prenyltransferase_Like_2"/>
    <property type="match status" value="1"/>
</dbReference>
<dbReference type="NCBIfam" id="TIGR01787">
    <property type="entry name" value="squalene_cyclas"/>
    <property type="match status" value="1"/>
</dbReference>
<keyword evidence="16" id="KW-1185">Reference proteome</keyword>
<dbReference type="CDD" id="cd02892">
    <property type="entry name" value="SQCY_1"/>
    <property type="match status" value="1"/>
</dbReference>
<evidence type="ECO:0000256" key="1">
    <source>
        <dbReference type="ARBA" id="ARBA00009684"/>
    </source>
</evidence>
<evidence type="ECO:0000259" key="14">
    <source>
        <dbReference type="Pfam" id="PF13249"/>
    </source>
</evidence>
<dbReference type="SUPFAM" id="SSF48239">
    <property type="entry name" value="Terpenoid cyclases/Protein prenyltransferases"/>
    <property type="match status" value="2"/>
</dbReference>
<evidence type="ECO:0000256" key="4">
    <source>
        <dbReference type="ARBA" id="ARBA00022737"/>
    </source>
</evidence>
<feature type="domain" description="Right handed beta helix" evidence="12">
    <location>
        <begin position="1735"/>
        <end position="1844"/>
    </location>
</feature>
<gene>
    <name evidence="15" type="primary">shc</name>
    <name evidence="15" type="ORF">SNEC2469_LOCUS3018</name>
</gene>
<evidence type="ECO:0000256" key="8">
    <source>
        <dbReference type="ARBA" id="ARBA00032554"/>
    </source>
</evidence>
<keyword evidence="5" id="KW-0547">Nucleotide-binding</keyword>
<dbReference type="InterPro" id="IPR006204">
    <property type="entry name" value="GHMP_kinase_N_dom"/>
</dbReference>
<name>A0A812K9X9_9DINO</name>
<feature type="compositionally biased region" description="Basic and acidic residues" evidence="9">
    <location>
        <begin position="9"/>
        <end position="20"/>
    </location>
</feature>